<dbReference type="AlphaFoldDB" id="V8PE82"/>
<keyword evidence="1" id="KW-0343">GTPase activation</keyword>
<accession>V8PE82</accession>
<dbReference type="EMBL" id="AZIM01000255">
    <property type="protein sequence ID" value="ETE72207.1"/>
    <property type="molecule type" value="Genomic_DNA"/>
</dbReference>
<feature type="non-terminal residue" evidence="2">
    <location>
        <position position="1"/>
    </location>
</feature>
<proteinExistence type="predicted"/>
<gene>
    <name evidence="2" type="primary">Arhgap6</name>
    <name evidence="2" type="ORF">L345_01962</name>
</gene>
<evidence type="ECO:0000313" key="3">
    <source>
        <dbReference type="Proteomes" id="UP000018936"/>
    </source>
</evidence>
<organism evidence="2 3">
    <name type="scientific">Ophiophagus hannah</name>
    <name type="common">King cobra</name>
    <name type="synonym">Naja hannah</name>
    <dbReference type="NCBI Taxonomy" id="8665"/>
    <lineage>
        <taxon>Eukaryota</taxon>
        <taxon>Metazoa</taxon>
        <taxon>Chordata</taxon>
        <taxon>Craniata</taxon>
        <taxon>Vertebrata</taxon>
        <taxon>Euteleostomi</taxon>
        <taxon>Lepidosauria</taxon>
        <taxon>Squamata</taxon>
        <taxon>Bifurcata</taxon>
        <taxon>Unidentata</taxon>
        <taxon>Episquamata</taxon>
        <taxon>Toxicofera</taxon>
        <taxon>Serpentes</taxon>
        <taxon>Colubroidea</taxon>
        <taxon>Elapidae</taxon>
        <taxon>Elapinae</taxon>
        <taxon>Ophiophagus</taxon>
    </lineage>
</organism>
<protein>
    <submittedName>
        <fullName evidence="2">Rho GTPase-activating protein 6</fullName>
    </submittedName>
</protein>
<dbReference type="PANTHER" id="PTHR12635:SF7">
    <property type="entry name" value="RHO GTPASE ACTIVATING PROTEIN 6-RELATED"/>
    <property type="match status" value="1"/>
</dbReference>
<evidence type="ECO:0000313" key="2">
    <source>
        <dbReference type="EMBL" id="ETE72207.1"/>
    </source>
</evidence>
<keyword evidence="3" id="KW-1185">Reference proteome</keyword>
<reference evidence="2 3" key="1">
    <citation type="journal article" date="2013" name="Proc. Natl. Acad. Sci. U.S.A.">
        <title>The king cobra genome reveals dynamic gene evolution and adaptation in the snake venom system.</title>
        <authorList>
            <person name="Vonk F.J."/>
            <person name="Casewell N.R."/>
            <person name="Henkel C.V."/>
            <person name="Heimberg A.M."/>
            <person name="Jansen H.J."/>
            <person name="McCleary R.J."/>
            <person name="Kerkkamp H.M."/>
            <person name="Vos R.A."/>
            <person name="Guerreiro I."/>
            <person name="Calvete J.J."/>
            <person name="Wuster W."/>
            <person name="Woods A.E."/>
            <person name="Logan J.M."/>
            <person name="Harrison R.A."/>
            <person name="Castoe T.A."/>
            <person name="de Koning A.P."/>
            <person name="Pollock D.D."/>
            <person name="Yandell M."/>
            <person name="Calderon D."/>
            <person name="Renjifo C."/>
            <person name="Currier R.B."/>
            <person name="Salgado D."/>
            <person name="Pla D."/>
            <person name="Sanz L."/>
            <person name="Hyder A.S."/>
            <person name="Ribeiro J.M."/>
            <person name="Arntzen J.W."/>
            <person name="van den Thillart G.E."/>
            <person name="Boetzer M."/>
            <person name="Pirovano W."/>
            <person name="Dirks R.P."/>
            <person name="Spaink H.P."/>
            <person name="Duboule D."/>
            <person name="McGlinn E."/>
            <person name="Kini R.M."/>
            <person name="Richardson M.K."/>
        </authorList>
    </citation>
    <scope>NUCLEOTIDE SEQUENCE</scope>
    <source>
        <tissue evidence="2">Blood</tissue>
    </source>
</reference>
<dbReference type="PANTHER" id="PTHR12635">
    <property type="entry name" value="RHO-GTPASE-ACTIVATING PROTEIN 6 FAMILY MEMBER"/>
    <property type="match status" value="1"/>
</dbReference>
<dbReference type="GO" id="GO:0005096">
    <property type="term" value="F:GTPase activator activity"/>
    <property type="evidence" value="ECO:0007669"/>
    <property type="project" value="UniProtKB-KW"/>
</dbReference>
<dbReference type="Proteomes" id="UP000018936">
    <property type="component" value="Unassembled WGS sequence"/>
</dbReference>
<comment type="caution">
    <text evidence="2">The sequence shown here is derived from an EMBL/GenBank/DDBJ whole genome shotgun (WGS) entry which is preliminary data.</text>
</comment>
<dbReference type="InterPro" id="IPR037863">
    <property type="entry name" value="RHOGAP6/36"/>
</dbReference>
<name>V8PE82_OPHHA</name>
<sequence>MSGRSVRLKSVPIQSLSELERARLQEVAFCQLQQDCDLGCQITIPKGHGAAHN</sequence>
<evidence type="ECO:0000256" key="1">
    <source>
        <dbReference type="ARBA" id="ARBA00022468"/>
    </source>
</evidence>